<proteinExistence type="predicted"/>
<dbReference type="RefSeq" id="WP_343817673.1">
    <property type="nucleotide sequence ID" value="NZ_BAAAFA010000008.1"/>
</dbReference>
<dbReference type="InterPro" id="IPR024047">
    <property type="entry name" value="MM3350-like_sf"/>
</dbReference>
<protein>
    <recommendedName>
        <fullName evidence="1">Plasmid pRiA4b Orf3-like domain-containing protein</fullName>
    </recommendedName>
</protein>
<comment type="caution">
    <text evidence="2">The sequence shown here is derived from an EMBL/GenBank/DDBJ whole genome shotgun (WGS) entry which is preliminary data.</text>
</comment>
<dbReference type="SUPFAM" id="SSF159941">
    <property type="entry name" value="MM3350-like"/>
    <property type="match status" value="1"/>
</dbReference>
<feature type="domain" description="Plasmid pRiA4b Orf3-like" evidence="1">
    <location>
        <begin position="22"/>
        <end position="124"/>
    </location>
</feature>
<keyword evidence="3" id="KW-1185">Reference proteome</keyword>
<accession>A0ABN1L8D8</accession>
<dbReference type="Pfam" id="PF07929">
    <property type="entry name" value="PRiA4_ORF3"/>
    <property type="match status" value="1"/>
</dbReference>
<reference evidence="2 3" key="1">
    <citation type="journal article" date="2019" name="Int. J. Syst. Evol. Microbiol.">
        <title>The Global Catalogue of Microorganisms (GCM) 10K type strain sequencing project: providing services to taxonomists for standard genome sequencing and annotation.</title>
        <authorList>
            <consortium name="The Broad Institute Genomics Platform"/>
            <consortium name="The Broad Institute Genome Sequencing Center for Infectious Disease"/>
            <person name="Wu L."/>
            <person name="Ma J."/>
        </authorList>
    </citation>
    <scope>NUCLEOTIDE SEQUENCE [LARGE SCALE GENOMIC DNA]</scope>
    <source>
        <strain evidence="2 3">JCM 15608</strain>
    </source>
</reference>
<evidence type="ECO:0000313" key="2">
    <source>
        <dbReference type="EMBL" id="GAA0819489.1"/>
    </source>
</evidence>
<dbReference type="Gene3D" id="3.10.290.30">
    <property type="entry name" value="MM3350-like"/>
    <property type="match status" value="1"/>
</dbReference>
<name>A0ABN1L8D8_9GAMM</name>
<sequence length="139" mass="16231">MIETLKIKLLDGMHAHNEWECALEIPIDHSLDELHQAILCAVGFDNDHMYEFCIASSYYSRSAQRISCDDNKVTQETIETIFSKAKGKKLFYMFDYGDSWLFQINKSRKKCFSENPDTFYPRVVLESGVKPEQYPGWDE</sequence>
<evidence type="ECO:0000313" key="3">
    <source>
        <dbReference type="Proteomes" id="UP001500021"/>
    </source>
</evidence>
<organism evidence="2 3">
    <name type="scientific">Colwellia asteriadis</name>
    <dbReference type="NCBI Taxonomy" id="517723"/>
    <lineage>
        <taxon>Bacteria</taxon>
        <taxon>Pseudomonadati</taxon>
        <taxon>Pseudomonadota</taxon>
        <taxon>Gammaproteobacteria</taxon>
        <taxon>Alteromonadales</taxon>
        <taxon>Colwelliaceae</taxon>
        <taxon>Colwellia</taxon>
    </lineage>
</organism>
<evidence type="ECO:0000259" key="1">
    <source>
        <dbReference type="Pfam" id="PF07929"/>
    </source>
</evidence>
<dbReference type="EMBL" id="BAAAFA010000008">
    <property type="protein sequence ID" value="GAA0819489.1"/>
    <property type="molecule type" value="Genomic_DNA"/>
</dbReference>
<dbReference type="InterPro" id="IPR012912">
    <property type="entry name" value="Plasmid_pRiA4b_Orf3-like"/>
</dbReference>
<gene>
    <name evidence="2" type="ORF">GCM10009111_23560</name>
</gene>
<dbReference type="Proteomes" id="UP001500021">
    <property type="component" value="Unassembled WGS sequence"/>
</dbReference>